<proteinExistence type="predicted"/>
<dbReference type="InterPro" id="IPR029058">
    <property type="entry name" value="AB_hydrolase_fold"/>
</dbReference>
<dbReference type="Proteomes" id="UP000199649">
    <property type="component" value="Chromosome I"/>
</dbReference>
<evidence type="ECO:0000256" key="1">
    <source>
        <dbReference type="SAM" id="MobiDB-lite"/>
    </source>
</evidence>
<dbReference type="GO" id="GO:0003824">
    <property type="term" value="F:catalytic activity"/>
    <property type="evidence" value="ECO:0007669"/>
    <property type="project" value="UniProtKB-ARBA"/>
</dbReference>
<dbReference type="AlphaFoldDB" id="A0A1H1NB36"/>
<dbReference type="Pfam" id="PF12697">
    <property type="entry name" value="Abhydrolase_6"/>
    <property type="match status" value="1"/>
</dbReference>
<dbReference type="RefSeq" id="WP_092666185.1">
    <property type="nucleotide sequence ID" value="NZ_LT629734.1"/>
</dbReference>
<protein>
    <submittedName>
        <fullName evidence="3">Pimeloyl-ACP methyl ester carboxylesterase</fullName>
    </submittedName>
</protein>
<dbReference type="InterPro" id="IPR050471">
    <property type="entry name" value="AB_hydrolase"/>
</dbReference>
<dbReference type="SUPFAM" id="SSF53474">
    <property type="entry name" value="alpha/beta-Hydrolases"/>
    <property type="match status" value="1"/>
</dbReference>
<gene>
    <name evidence="3" type="ORF">SAMN04489719_1222</name>
</gene>
<reference evidence="4" key="1">
    <citation type="submission" date="2016-10" db="EMBL/GenBank/DDBJ databases">
        <authorList>
            <person name="Varghese N."/>
            <person name="Submissions S."/>
        </authorList>
    </citation>
    <scope>NUCLEOTIDE SEQUENCE [LARGE SCALE GENOMIC DNA]</scope>
    <source>
        <strain evidence="4">DSM 22965</strain>
    </source>
</reference>
<dbReference type="InterPro" id="IPR000073">
    <property type="entry name" value="AB_hydrolase_1"/>
</dbReference>
<dbReference type="PANTHER" id="PTHR43433:SF5">
    <property type="entry name" value="AB HYDROLASE-1 DOMAIN-CONTAINING PROTEIN"/>
    <property type="match status" value="1"/>
</dbReference>
<dbReference type="PANTHER" id="PTHR43433">
    <property type="entry name" value="HYDROLASE, ALPHA/BETA FOLD FAMILY PROTEIN"/>
    <property type="match status" value="1"/>
</dbReference>
<feature type="region of interest" description="Disordered" evidence="1">
    <location>
        <begin position="54"/>
        <end position="77"/>
    </location>
</feature>
<dbReference type="EMBL" id="LT629734">
    <property type="protein sequence ID" value="SDR96137.1"/>
    <property type="molecule type" value="Genomic_DNA"/>
</dbReference>
<keyword evidence="4" id="KW-1185">Reference proteome</keyword>
<evidence type="ECO:0000259" key="2">
    <source>
        <dbReference type="Pfam" id="PF12697"/>
    </source>
</evidence>
<dbReference type="OrthoDB" id="63519at2"/>
<dbReference type="Gene3D" id="3.40.50.1820">
    <property type="entry name" value="alpha/beta hydrolase"/>
    <property type="match status" value="1"/>
</dbReference>
<dbReference type="STRING" id="684552.SAMN04489719_1222"/>
<organism evidence="3 4">
    <name type="scientific">Agrococcus carbonis</name>
    <dbReference type="NCBI Taxonomy" id="684552"/>
    <lineage>
        <taxon>Bacteria</taxon>
        <taxon>Bacillati</taxon>
        <taxon>Actinomycetota</taxon>
        <taxon>Actinomycetes</taxon>
        <taxon>Micrococcales</taxon>
        <taxon>Microbacteriaceae</taxon>
        <taxon>Agrococcus</taxon>
    </lineage>
</organism>
<feature type="domain" description="AB hydrolase-1" evidence="2">
    <location>
        <begin position="36"/>
        <end position="258"/>
    </location>
</feature>
<accession>A0A1H1NB36</accession>
<evidence type="ECO:0000313" key="4">
    <source>
        <dbReference type="Proteomes" id="UP000199649"/>
    </source>
</evidence>
<evidence type="ECO:0000313" key="3">
    <source>
        <dbReference type="EMBL" id="SDR96137.1"/>
    </source>
</evidence>
<name>A0A1H1NB36_9MICO</name>
<sequence length="265" mass="27683">MQHARSADGTPIAFHRRGSGTPVIVIGGAFSTAADASAIADALSEAGFEAVTVDRRARGDSGDGPADARERAPFSPEREAEDVAAVIDAVGGSAVLLGHSSGALVALLAAAHGAPVTHLFLSEPPMRFGLDEPAADLPERLQSLVDAGRTREAVLTFQREGIELPEPMIEQIAASELMPHLESLAQSTVYDATIAAATSDPDERMLHLRVPTTVLLGAETFPLLERAAPMLVERMPSAELVRVPESRGHSVDPAATAAIVAARVR</sequence>